<keyword evidence="2" id="KW-1185">Reference proteome</keyword>
<dbReference type="InterPro" id="IPR035986">
    <property type="entry name" value="PKD_dom_sf"/>
</dbReference>
<sequence length="465" mass="50466">MHITFHWAPILLFAALSTGCNSGGDSNTPSTDPGLQNNQRPIAIAGINQQVKEGDRVQLDGTSSIDYDKDEITYQWYLSSTPLQSLAELSQVDAIKPTFIADKLGTYVVDLVVHDGAVSSRTNQVKIVAVSDGENSPPTVSILNDHYRKNIIGKAYLSASTSDADNDELTYHWKIIQQPENSNPTLDITTSTYRKSTNLSTDTTGDYIVEVTVSDGLASASDTATVSFYYENVPPIVRGTGSPIGAIEGMTIPLDASTSEDPNGDPITFQWSFISKPQASNTVIVSPSSAKPHFLADVAGDYAITVEVSDGELSSFPSRAAHVRVDSLTGPHAKVMIDDDPNPVLLPYRNTWTIYKTQDSGDLPDYYELGTYTFEAVTNDITLTVSTFRDRSNTVQPIARTPFGDLKESEIYVIPAGTKEVITILSPPTSGQTTDISLDFAWSLYGLGDYSPIRRAGGNYIFTSR</sequence>
<protein>
    <submittedName>
        <fullName evidence="1">PKD domain-containing protein</fullName>
    </submittedName>
</protein>
<name>A0ABV4NHW4_9VIBR</name>
<dbReference type="InterPro" id="IPR013783">
    <property type="entry name" value="Ig-like_fold"/>
</dbReference>
<dbReference type="Pfam" id="PF22352">
    <property type="entry name" value="K319L-like_PKD"/>
    <property type="match status" value="1"/>
</dbReference>
<dbReference type="Proteomes" id="UP001570417">
    <property type="component" value="Unassembled WGS sequence"/>
</dbReference>
<evidence type="ECO:0000313" key="1">
    <source>
        <dbReference type="EMBL" id="MFA0570746.1"/>
    </source>
</evidence>
<accession>A0ABV4NHW4</accession>
<dbReference type="SUPFAM" id="SSF49299">
    <property type="entry name" value="PKD domain"/>
    <property type="match status" value="1"/>
</dbReference>
<dbReference type="Gene3D" id="2.60.40.10">
    <property type="entry name" value="Immunoglobulins"/>
    <property type="match status" value="3"/>
</dbReference>
<dbReference type="EMBL" id="JBFRUW010000117">
    <property type="protein sequence ID" value="MFA0570746.1"/>
    <property type="molecule type" value="Genomic_DNA"/>
</dbReference>
<dbReference type="RefSeq" id="WP_372268456.1">
    <property type="nucleotide sequence ID" value="NZ_JBFRUW010000117.1"/>
</dbReference>
<proteinExistence type="predicted"/>
<reference evidence="1 2" key="1">
    <citation type="journal article" date="2024" name="ISME J.">
        <title>Tailless and filamentous prophages are predominant in marine Vibrio.</title>
        <authorList>
            <person name="Steensen K."/>
            <person name="Seneca J."/>
            <person name="Bartlau N."/>
            <person name="Yu X.A."/>
            <person name="Hussain F.A."/>
            <person name="Polz M.F."/>
        </authorList>
    </citation>
    <scope>NUCLEOTIDE SEQUENCE [LARGE SCALE GENOMIC DNA]</scope>
    <source>
        <strain evidence="1 2">10N.222.51.A1</strain>
    </source>
</reference>
<organism evidence="1 2">
    <name type="scientific">Vibrio gallaecicus</name>
    <dbReference type="NCBI Taxonomy" id="552386"/>
    <lineage>
        <taxon>Bacteria</taxon>
        <taxon>Pseudomonadati</taxon>
        <taxon>Pseudomonadota</taxon>
        <taxon>Gammaproteobacteria</taxon>
        <taxon>Vibrionales</taxon>
        <taxon>Vibrionaceae</taxon>
        <taxon>Vibrio</taxon>
    </lineage>
</organism>
<evidence type="ECO:0000313" key="2">
    <source>
        <dbReference type="Proteomes" id="UP001570417"/>
    </source>
</evidence>
<gene>
    <name evidence="1" type="ORF">AB4566_21060</name>
</gene>
<comment type="caution">
    <text evidence="1">The sequence shown here is derived from an EMBL/GenBank/DDBJ whole genome shotgun (WGS) entry which is preliminary data.</text>
</comment>